<reference evidence="8 9" key="1">
    <citation type="submission" date="2015-09" db="EMBL/GenBank/DDBJ databases">
        <authorList>
            <consortium name="Pathogen Informatics"/>
        </authorList>
    </citation>
    <scope>NUCLEOTIDE SEQUENCE [LARGE SCALE GENOMIC DNA]</scope>
    <source>
        <strain evidence="8 9">2789STDY5608850</strain>
    </source>
</reference>
<feature type="chain" id="PRO_5039485557" evidence="7">
    <location>
        <begin position="24"/>
        <end position="529"/>
    </location>
</feature>
<feature type="signal peptide" evidence="7">
    <location>
        <begin position="1"/>
        <end position="23"/>
    </location>
</feature>
<dbReference type="PROSITE" id="PS51257">
    <property type="entry name" value="PROKAR_LIPOPROTEIN"/>
    <property type="match status" value="1"/>
</dbReference>
<dbReference type="InterPro" id="IPR006059">
    <property type="entry name" value="SBP"/>
</dbReference>
<dbReference type="InterPro" id="IPR050490">
    <property type="entry name" value="Bact_solute-bd_prot1"/>
</dbReference>
<dbReference type="PANTHER" id="PTHR43649:SF33">
    <property type="entry name" value="POLYGALACTURONAN_RHAMNOGALACTURONAN-BINDING PROTEIN YTCQ"/>
    <property type="match status" value="1"/>
</dbReference>
<organism evidence="8 9">
    <name type="scientific">Hungatella hathewayi</name>
    <dbReference type="NCBI Taxonomy" id="154046"/>
    <lineage>
        <taxon>Bacteria</taxon>
        <taxon>Bacillati</taxon>
        <taxon>Bacillota</taxon>
        <taxon>Clostridia</taxon>
        <taxon>Lachnospirales</taxon>
        <taxon>Lachnospiraceae</taxon>
        <taxon>Hungatella</taxon>
    </lineage>
</organism>
<feature type="region of interest" description="Disordered" evidence="6">
    <location>
        <begin position="28"/>
        <end position="58"/>
    </location>
</feature>
<evidence type="ECO:0000256" key="4">
    <source>
        <dbReference type="ARBA" id="ARBA00023139"/>
    </source>
</evidence>
<accession>A0A174CUQ3</accession>
<dbReference type="EMBL" id="CYZE01000004">
    <property type="protein sequence ID" value="CUO15548.1"/>
    <property type="molecule type" value="Genomic_DNA"/>
</dbReference>
<dbReference type="Pfam" id="PF01547">
    <property type="entry name" value="SBP_bac_1"/>
    <property type="match status" value="1"/>
</dbReference>
<keyword evidence="3" id="KW-0472">Membrane</keyword>
<evidence type="ECO:0000256" key="7">
    <source>
        <dbReference type="SAM" id="SignalP"/>
    </source>
</evidence>
<evidence type="ECO:0000256" key="3">
    <source>
        <dbReference type="ARBA" id="ARBA00023136"/>
    </source>
</evidence>
<evidence type="ECO:0000256" key="2">
    <source>
        <dbReference type="ARBA" id="ARBA00022729"/>
    </source>
</evidence>
<keyword evidence="5 8" id="KW-0449">Lipoprotein</keyword>
<dbReference type="Gene3D" id="3.40.190.10">
    <property type="entry name" value="Periplasmic binding protein-like II"/>
    <property type="match status" value="2"/>
</dbReference>
<name>A0A174CUQ3_9FIRM</name>
<evidence type="ECO:0000256" key="6">
    <source>
        <dbReference type="SAM" id="MobiDB-lite"/>
    </source>
</evidence>
<feature type="compositionally biased region" description="Basic and acidic residues" evidence="6">
    <location>
        <begin position="43"/>
        <end position="58"/>
    </location>
</feature>
<dbReference type="RefSeq" id="WP_055654656.1">
    <property type="nucleotide sequence ID" value="NZ_CABIXC010000004.1"/>
</dbReference>
<keyword evidence="4" id="KW-0564">Palmitate</keyword>
<proteinExistence type="predicted"/>
<gene>
    <name evidence="8" type="primary">lipO7_1</name>
    <name evidence="8" type="ORF">ERS852407_02002</name>
</gene>
<keyword evidence="2 7" id="KW-0732">Signal</keyword>
<dbReference type="Proteomes" id="UP000095651">
    <property type="component" value="Unassembled WGS sequence"/>
</dbReference>
<dbReference type="AlphaFoldDB" id="A0A174CUQ3"/>
<keyword evidence="1" id="KW-1003">Cell membrane</keyword>
<dbReference type="PANTHER" id="PTHR43649">
    <property type="entry name" value="ARABINOSE-BINDING PROTEIN-RELATED"/>
    <property type="match status" value="1"/>
</dbReference>
<protein>
    <submittedName>
        <fullName evidence="8">Lipoprotein LipO</fullName>
    </submittedName>
</protein>
<evidence type="ECO:0000256" key="1">
    <source>
        <dbReference type="ARBA" id="ARBA00022475"/>
    </source>
</evidence>
<evidence type="ECO:0000313" key="9">
    <source>
        <dbReference type="Proteomes" id="UP000095651"/>
    </source>
</evidence>
<evidence type="ECO:0000256" key="5">
    <source>
        <dbReference type="ARBA" id="ARBA00023288"/>
    </source>
</evidence>
<dbReference type="SUPFAM" id="SSF53850">
    <property type="entry name" value="Periplasmic binding protein-like II"/>
    <property type="match status" value="1"/>
</dbReference>
<evidence type="ECO:0000313" key="8">
    <source>
        <dbReference type="EMBL" id="CUO15548.1"/>
    </source>
</evidence>
<sequence>MKKRQVMSLVLAGIMAASLTACGGGTAANNKETKAEAGQTESGKTESSKTEASSKTEDRVKLRWLTTGDAAAKAIKPDDRIIAAINEKLGIDLTVEIVPEANTEKVNVAMASGDFPDVVTGGYGTSATQQWIDDGMVIPLNDYFDTMPNIKKWLDDDYQWSAIDGKYYGLPFITQYNAANALIIFRQDWLDKLGLKYPETLDDMKNVLTAFTNNDPDGNGKNDTYGYTAEKPSSSSGVTPFDWVFFAYGLPYADYSLNENDEIIPFFEDSSFIPAMHYIKDLWDMKVVDPELMLNDQPKKEEKFYQGKSGAMLGPLFRHVTRHENSVKELYPEASISYGLPPAGPDGARGLNKQGKGGMMTCITTACKNPDKAAAFVDFMVSKEGNDLLRLGIEGIHYTKDGDTITFNEEERAKDAFADDGWAHALAWGSFYWPLESGYIPATDPNRERALETVELASECQMPNLIKQKTPAEIENGSAVNDVFIQYFSDMLQGKISIEDGVVSLGKEWRNQGGDEILKEANEIYKSEK</sequence>